<keyword evidence="3" id="KW-1185">Reference proteome</keyword>
<name>A0ABV8Q7G2_9MICO</name>
<organism evidence="2 3">
    <name type="scientific">Gryllotalpicola reticulitermitis</name>
    <dbReference type="NCBI Taxonomy" id="1184153"/>
    <lineage>
        <taxon>Bacteria</taxon>
        <taxon>Bacillati</taxon>
        <taxon>Actinomycetota</taxon>
        <taxon>Actinomycetes</taxon>
        <taxon>Micrococcales</taxon>
        <taxon>Microbacteriaceae</taxon>
        <taxon>Gryllotalpicola</taxon>
    </lineage>
</organism>
<feature type="transmembrane region" description="Helical" evidence="1">
    <location>
        <begin position="279"/>
        <end position="307"/>
    </location>
</feature>
<feature type="transmembrane region" description="Helical" evidence="1">
    <location>
        <begin position="313"/>
        <end position="342"/>
    </location>
</feature>
<evidence type="ECO:0000313" key="3">
    <source>
        <dbReference type="Proteomes" id="UP001595900"/>
    </source>
</evidence>
<accession>A0ABV8Q7G2</accession>
<keyword evidence="1" id="KW-0472">Membrane</keyword>
<feature type="transmembrane region" description="Helical" evidence="1">
    <location>
        <begin position="239"/>
        <end position="258"/>
    </location>
</feature>
<dbReference type="EMBL" id="JBHSCN010000005">
    <property type="protein sequence ID" value="MFC4243538.1"/>
    <property type="molecule type" value="Genomic_DNA"/>
</dbReference>
<evidence type="ECO:0000256" key="1">
    <source>
        <dbReference type="SAM" id="Phobius"/>
    </source>
</evidence>
<keyword evidence="1" id="KW-1133">Transmembrane helix</keyword>
<keyword evidence="1" id="KW-0812">Transmembrane</keyword>
<evidence type="ECO:0000313" key="2">
    <source>
        <dbReference type="EMBL" id="MFC4243538.1"/>
    </source>
</evidence>
<sequence>MTTAARWALPLLLREATRNVLNVRSRMFSSVLLATVFGSATAAFSALDAHAFNRQLQQLQAMGSNVVSFESASPNTTVLITRSSCEALAQDGGVQRAGLLIDDGIRDVPELGARVSTYSASPSLFPRLRSADGVLGVALGSSNEPRRITIEGAGTRLLVAGLAQPEGIPTNTGVIFPLPAGTTAASACTVVLDQFASPHVLASSLAAELVVTGGDIMPIRRLTPTLDPVAQWRARPGQYVAPALGLAGGLCVTLLTWTRSGEMAAYRLSGTRRAALATILTCEALLTASVFATAGIVAATTLARFYISATEVFLWIFAGSAIWVLAAAAGVVRSIVVGAITLTRER</sequence>
<proteinExistence type="predicted"/>
<gene>
    <name evidence="2" type="ORF">ACFOYW_09140</name>
</gene>
<reference evidence="3" key="1">
    <citation type="journal article" date="2019" name="Int. J. Syst. Evol. Microbiol.">
        <title>The Global Catalogue of Microorganisms (GCM) 10K type strain sequencing project: providing services to taxonomists for standard genome sequencing and annotation.</title>
        <authorList>
            <consortium name="The Broad Institute Genomics Platform"/>
            <consortium name="The Broad Institute Genome Sequencing Center for Infectious Disease"/>
            <person name="Wu L."/>
            <person name="Ma J."/>
        </authorList>
    </citation>
    <scope>NUCLEOTIDE SEQUENCE [LARGE SCALE GENOMIC DNA]</scope>
    <source>
        <strain evidence="3">CGMCC 1.10363</strain>
    </source>
</reference>
<comment type="caution">
    <text evidence="2">The sequence shown here is derived from an EMBL/GenBank/DDBJ whole genome shotgun (WGS) entry which is preliminary data.</text>
</comment>
<dbReference type="Proteomes" id="UP001595900">
    <property type="component" value="Unassembled WGS sequence"/>
</dbReference>
<dbReference type="RefSeq" id="WP_390228610.1">
    <property type="nucleotide sequence ID" value="NZ_JBHSCN010000005.1"/>
</dbReference>
<protein>
    <recommendedName>
        <fullName evidence="4">FtsX-like permease family protein</fullName>
    </recommendedName>
</protein>
<evidence type="ECO:0008006" key="4">
    <source>
        <dbReference type="Google" id="ProtNLM"/>
    </source>
</evidence>